<dbReference type="AlphaFoldDB" id="A0A4V3C3P6"/>
<accession>A0A4V3C3P6</accession>
<gene>
    <name evidence="1" type="ORF">CLV32_1873</name>
</gene>
<dbReference type="RefSeq" id="WP_133554612.1">
    <property type="nucleotide sequence ID" value="NZ_SNWM01000002.1"/>
</dbReference>
<reference evidence="1 2" key="1">
    <citation type="submission" date="2019-03" db="EMBL/GenBank/DDBJ databases">
        <title>Genomic Encyclopedia of Archaeal and Bacterial Type Strains, Phase II (KMG-II): from individual species to whole genera.</title>
        <authorList>
            <person name="Goeker M."/>
        </authorList>
    </citation>
    <scope>NUCLEOTIDE SEQUENCE [LARGE SCALE GENOMIC DNA]</scope>
    <source>
        <strain evidence="1 2">DSM 19034</strain>
    </source>
</reference>
<sequence>MERLKDNWPGTDRINVAENYEVEIWAKRFDLSPERLRELVTLVGPSVSAVKIFLDNT</sequence>
<protein>
    <submittedName>
        <fullName evidence="1">Uncharacterized protein DUF3606</fullName>
    </submittedName>
</protein>
<dbReference type="EMBL" id="SNWM01000002">
    <property type="protein sequence ID" value="TDO22888.1"/>
    <property type="molecule type" value="Genomic_DNA"/>
</dbReference>
<dbReference type="Proteomes" id="UP000295499">
    <property type="component" value="Unassembled WGS sequence"/>
</dbReference>
<dbReference type="InterPro" id="IPR022037">
    <property type="entry name" value="DUF3606"/>
</dbReference>
<proteinExistence type="predicted"/>
<keyword evidence="2" id="KW-1185">Reference proteome</keyword>
<dbReference type="Pfam" id="PF12244">
    <property type="entry name" value="DUF3606"/>
    <property type="match status" value="1"/>
</dbReference>
<organism evidence="1 2">
    <name type="scientific">Pedobacter duraquae</name>
    <dbReference type="NCBI Taxonomy" id="425511"/>
    <lineage>
        <taxon>Bacteria</taxon>
        <taxon>Pseudomonadati</taxon>
        <taxon>Bacteroidota</taxon>
        <taxon>Sphingobacteriia</taxon>
        <taxon>Sphingobacteriales</taxon>
        <taxon>Sphingobacteriaceae</taxon>
        <taxon>Pedobacter</taxon>
    </lineage>
</organism>
<comment type="caution">
    <text evidence="1">The sequence shown here is derived from an EMBL/GenBank/DDBJ whole genome shotgun (WGS) entry which is preliminary data.</text>
</comment>
<dbReference type="OrthoDB" id="7030114at2"/>
<evidence type="ECO:0000313" key="1">
    <source>
        <dbReference type="EMBL" id="TDO22888.1"/>
    </source>
</evidence>
<evidence type="ECO:0000313" key="2">
    <source>
        <dbReference type="Proteomes" id="UP000295499"/>
    </source>
</evidence>
<name>A0A4V3C3P6_9SPHI</name>